<comment type="caution">
    <text evidence="1">The sequence shown here is derived from an EMBL/GenBank/DDBJ whole genome shotgun (WGS) entry which is preliminary data.</text>
</comment>
<organism evidence="1 2">
    <name type="scientific">Bauhinia variegata</name>
    <name type="common">Purple orchid tree</name>
    <name type="synonym">Phanera variegata</name>
    <dbReference type="NCBI Taxonomy" id="167791"/>
    <lineage>
        <taxon>Eukaryota</taxon>
        <taxon>Viridiplantae</taxon>
        <taxon>Streptophyta</taxon>
        <taxon>Embryophyta</taxon>
        <taxon>Tracheophyta</taxon>
        <taxon>Spermatophyta</taxon>
        <taxon>Magnoliopsida</taxon>
        <taxon>eudicotyledons</taxon>
        <taxon>Gunneridae</taxon>
        <taxon>Pentapetalae</taxon>
        <taxon>rosids</taxon>
        <taxon>fabids</taxon>
        <taxon>Fabales</taxon>
        <taxon>Fabaceae</taxon>
        <taxon>Cercidoideae</taxon>
        <taxon>Cercideae</taxon>
        <taxon>Bauhiniinae</taxon>
        <taxon>Bauhinia</taxon>
    </lineage>
</organism>
<sequence length="141" mass="15736">MDLSHPQSNLSLGFSSHASPPHRTQIADDSICLQLDSSFRDSSHPVPPIPLQLLEPQTDNSRMENGRVEAGSDEDEDREVEEFRILGHSMCLKRRRDSESSSSSSISSKRVSMELDLEVRRAAVRSWGGNPSVLRTLIYST</sequence>
<keyword evidence="2" id="KW-1185">Reference proteome</keyword>
<reference evidence="1 2" key="1">
    <citation type="journal article" date="2022" name="DNA Res.">
        <title>Chromosomal-level genome assembly of the orchid tree Bauhinia variegata (Leguminosae; Cercidoideae) supports the allotetraploid origin hypothesis of Bauhinia.</title>
        <authorList>
            <person name="Zhong Y."/>
            <person name="Chen Y."/>
            <person name="Zheng D."/>
            <person name="Pang J."/>
            <person name="Liu Y."/>
            <person name="Luo S."/>
            <person name="Meng S."/>
            <person name="Qian L."/>
            <person name="Wei D."/>
            <person name="Dai S."/>
            <person name="Zhou R."/>
        </authorList>
    </citation>
    <scope>NUCLEOTIDE SEQUENCE [LARGE SCALE GENOMIC DNA]</scope>
    <source>
        <strain evidence="1">BV-YZ2020</strain>
    </source>
</reference>
<evidence type="ECO:0000313" key="2">
    <source>
        <dbReference type="Proteomes" id="UP000828941"/>
    </source>
</evidence>
<dbReference type="Proteomes" id="UP000828941">
    <property type="component" value="Chromosome 14"/>
</dbReference>
<gene>
    <name evidence="1" type="ORF">L6164_036206</name>
</gene>
<proteinExistence type="predicted"/>
<dbReference type="EMBL" id="CM039439">
    <property type="protein sequence ID" value="KAI4296232.1"/>
    <property type="molecule type" value="Genomic_DNA"/>
</dbReference>
<protein>
    <submittedName>
        <fullName evidence="1">Uncharacterized protein</fullName>
    </submittedName>
</protein>
<evidence type="ECO:0000313" key="1">
    <source>
        <dbReference type="EMBL" id="KAI4296232.1"/>
    </source>
</evidence>
<name>A0ACB9KH38_BAUVA</name>
<accession>A0ACB9KH38</accession>